<reference evidence="2 3" key="1">
    <citation type="submission" date="2018-03" db="EMBL/GenBank/DDBJ databases">
        <title>Genomic Encyclopedia of Archaeal and Bacterial Type Strains, Phase II (KMG-II): from individual species to whole genera.</title>
        <authorList>
            <person name="Goeker M."/>
        </authorList>
    </citation>
    <scope>NUCLEOTIDE SEQUENCE [LARGE SCALE GENOMIC DNA]</scope>
    <source>
        <strain evidence="2 3">DSM 29318</strain>
    </source>
</reference>
<sequence>MTRLLTSAAATALLGTAALADDDDLGAYLYAADCGSLSGDAIVADVGDLDRDDDASDEWARVSDAGAPQPDPLWSEDEDIDDVSADEIGGGGYAVAIHATDDEDADVVACGVLRGTLPFVAALDEVGGSGIEGRVAVGMDDDDELSLATTAFEVGAAD</sequence>
<dbReference type="RefSeq" id="WP_106160394.1">
    <property type="nucleotide sequence ID" value="NZ_PVTT01000002.1"/>
</dbReference>
<protein>
    <submittedName>
        <fullName evidence="2">Uncharacterized protein</fullName>
    </submittedName>
</protein>
<evidence type="ECO:0000313" key="2">
    <source>
        <dbReference type="EMBL" id="PRY92720.1"/>
    </source>
</evidence>
<accession>A0A2T0X1A8</accession>
<evidence type="ECO:0000313" key="3">
    <source>
        <dbReference type="Proteomes" id="UP000238801"/>
    </source>
</evidence>
<name>A0A2T0X1A8_9RHOB</name>
<organism evidence="2 3">
    <name type="scientific">Hasllibacter halocynthiae</name>
    <dbReference type="NCBI Taxonomy" id="595589"/>
    <lineage>
        <taxon>Bacteria</taxon>
        <taxon>Pseudomonadati</taxon>
        <taxon>Pseudomonadota</taxon>
        <taxon>Alphaproteobacteria</taxon>
        <taxon>Rhodobacterales</taxon>
        <taxon>Roseobacteraceae</taxon>
        <taxon>Hasllibacter</taxon>
    </lineage>
</organism>
<comment type="caution">
    <text evidence="2">The sequence shown here is derived from an EMBL/GenBank/DDBJ whole genome shotgun (WGS) entry which is preliminary data.</text>
</comment>
<proteinExistence type="predicted"/>
<evidence type="ECO:0000256" key="1">
    <source>
        <dbReference type="SAM" id="SignalP"/>
    </source>
</evidence>
<dbReference type="EMBL" id="PVTT01000002">
    <property type="protein sequence ID" value="PRY92720.1"/>
    <property type="molecule type" value="Genomic_DNA"/>
</dbReference>
<keyword evidence="1" id="KW-0732">Signal</keyword>
<dbReference type="AlphaFoldDB" id="A0A2T0X1A8"/>
<feature type="chain" id="PRO_5015692427" evidence="1">
    <location>
        <begin position="21"/>
        <end position="158"/>
    </location>
</feature>
<keyword evidence="3" id="KW-1185">Reference proteome</keyword>
<dbReference type="Proteomes" id="UP000238801">
    <property type="component" value="Unassembled WGS sequence"/>
</dbReference>
<gene>
    <name evidence="2" type="ORF">BCF33_1574</name>
</gene>
<feature type="signal peptide" evidence="1">
    <location>
        <begin position="1"/>
        <end position="20"/>
    </location>
</feature>